<dbReference type="OrthoDB" id="5563741at2759"/>
<keyword evidence="3" id="KW-1185">Reference proteome</keyword>
<protein>
    <submittedName>
        <fullName evidence="2">Uncharacterized protein</fullName>
    </submittedName>
</protein>
<evidence type="ECO:0000256" key="1">
    <source>
        <dbReference type="SAM" id="MobiDB-lite"/>
    </source>
</evidence>
<dbReference type="EMBL" id="LSSN01000294">
    <property type="protein sequence ID" value="OMJ24699.1"/>
    <property type="molecule type" value="Genomic_DNA"/>
</dbReference>
<dbReference type="PROSITE" id="PS50896">
    <property type="entry name" value="LISH"/>
    <property type="match status" value="1"/>
</dbReference>
<accession>A0A1R1YCS7</accession>
<reference evidence="2 3" key="1">
    <citation type="submission" date="2017-01" db="EMBL/GenBank/DDBJ databases">
        <authorList>
            <person name="Mah S.A."/>
            <person name="Swanson W.J."/>
            <person name="Moy G.W."/>
            <person name="Vacquier V.D."/>
        </authorList>
    </citation>
    <scope>NUCLEOTIDE SEQUENCE [LARGE SCALE GENOMIC DNA]</scope>
    <source>
        <strain evidence="2 3">GSMNP</strain>
    </source>
</reference>
<name>A0A1R1YCS7_9FUNG</name>
<organism evidence="2 3">
    <name type="scientific">Smittium culicis</name>
    <dbReference type="NCBI Taxonomy" id="133412"/>
    <lineage>
        <taxon>Eukaryota</taxon>
        <taxon>Fungi</taxon>
        <taxon>Fungi incertae sedis</taxon>
        <taxon>Zoopagomycota</taxon>
        <taxon>Kickxellomycotina</taxon>
        <taxon>Harpellomycetes</taxon>
        <taxon>Harpellales</taxon>
        <taxon>Legeriomycetaceae</taxon>
        <taxon>Smittium</taxon>
    </lineage>
</organism>
<evidence type="ECO:0000313" key="3">
    <source>
        <dbReference type="Proteomes" id="UP000187283"/>
    </source>
</evidence>
<proteinExistence type="predicted"/>
<evidence type="ECO:0000313" key="2">
    <source>
        <dbReference type="EMBL" id="OMJ24699.1"/>
    </source>
</evidence>
<comment type="caution">
    <text evidence="2">The sequence shown here is derived from an EMBL/GenBank/DDBJ whole genome shotgun (WGS) entry which is preliminary data.</text>
</comment>
<feature type="region of interest" description="Disordered" evidence="1">
    <location>
        <begin position="323"/>
        <end position="347"/>
    </location>
</feature>
<dbReference type="InterPro" id="IPR006594">
    <property type="entry name" value="LisH"/>
</dbReference>
<dbReference type="STRING" id="133412.A0A1R1YCS7"/>
<dbReference type="Proteomes" id="UP000187283">
    <property type="component" value="Unassembled WGS sequence"/>
</dbReference>
<sequence>MTASQDVTPDNSAEKIFSSSSRFNRGSTDVQLLVYSYLIQCNYPKTATIFAESCGLDSEFLVNHDHTPTYLLPNKSSSFFNSVSNCIFTTDPTIQPKDNTQIRKDASNSSLNVSNNKFSENKISVQISDSDSNILILDKNAYQIPSLYTPKPFWNPGIVDYQSKLLIVRKEIRDSIMVGNIDLSIELLSKYFPEIIDSGSNSYHFRGTEENIIQSAFPPNSTASVLINELPIATSRNYFPILARYKLDSQKFAELLISNNDISAALKFSRNILQYYPTLFNIWSENSYFIEKLEVLSTDTITQKKRAFNLTVASSSLPKSRNIPNSKQFDKSSKTIPSTGNEVHKGDRVDLETQEIIADCDSYPGSDKLDIITNILSKRPMLTNYTPPKVPISHTNLKLATREISSHFRKLCSLGAVPSIGSNEAIATKSPLARAELAEFIDTFIMSKLPNLNHFIFYIKF</sequence>
<dbReference type="AlphaFoldDB" id="A0A1R1YCS7"/>
<gene>
    <name evidence="2" type="ORF">AYI70_g1402</name>
</gene>